<dbReference type="GO" id="GO:0004314">
    <property type="term" value="F:[acyl-carrier-protein] S-malonyltransferase activity"/>
    <property type="evidence" value="ECO:0007669"/>
    <property type="project" value="UniProtKB-EC"/>
</dbReference>
<evidence type="ECO:0000313" key="9">
    <source>
        <dbReference type="EMBL" id="MBO8407191.1"/>
    </source>
</evidence>
<dbReference type="EMBL" id="JADINE010000026">
    <property type="protein sequence ID" value="MBO8407191.1"/>
    <property type="molecule type" value="Genomic_DNA"/>
</dbReference>
<comment type="caution">
    <text evidence="9">The sequence shown here is derived from an EMBL/GenBank/DDBJ whole genome shotgun (WGS) entry which is preliminary data.</text>
</comment>
<feature type="active site" evidence="7">
    <location>
        <position position="205"/>
    </location>
</feature>
<comment type="similarity">
    <text evidence="6">Belongs to the fabD family.</text>
</comment>
<dbReference type="Gene3D" id="3.30.70.250">
    <property type="entry name" value="Malonyl-CoA ACP transacylase, ACP-binding"/>
    <property type="match status" value="1"/>
</dbReference>
<dbReference type="PANTHER" id="PTHR42681">
    <property type="entry name" value="MALONYL-COA-ACYL CARRIER PROTEIN TRANSACYLASE, MITOCHONDRIAL"/>
    <property type="match status" value="1"/>
</dbReference>
<dbReference type="PANTHER" id="PTHR42681:SF1">
    <property type="entry name" value="MALONYL-COA-ACYL CARRIER PROTEIN TRANSACYLASE, MITOCHONDRIAL"/>
    <property type="match status" value="1"/>
</dbReference>
<feature type="domain" description="Malonyl-CoA:ACP transacylase (MAT)" evidence="8">
    <location>
        <begin position="8"/>
        <end position="301"/>
    </location>
</feature>
<dbReference type="Proteomes" id="UP000721442">
    <property type="component" value="Unassembled WGS sequence"/>
</dbReference>
<dbReference type="InterPro" id="IPR016036">
    <property type="entry name" value="Malonyl_transacylase_ACP-bd"/>
</dbReference>
<accession>A0A940IC12</accession>
<dbReference type="EC" id="2.3.1.39" evidence="1 6"/>
<name>A0A940IC12_9PROT</name>
<reference evidence="9" key="1">
    <citation type="submission" date="2020-10" db="EMBL/GenBank/DDBJ databases">
        <authorList>
            <person name="Gilroy R."/>
        </authorList>
    </citation>
    <scope>NUCLEOTIDE SEQUENCE</scope>
    <source>
        <strain evidence="9">B1-16210</strain>
    </source>
</reference>
<evidence type="ECO:0000256" key="4">
    <source>
        <dbReference type="ARBA" id="ARBA00023315"/>
    </source>
</evidence>
<dbReference type="SUPFAM" id="SSF55048">
    <property type="entry name" value="Probable ACP-binding domain of malonyl-CoA ACP transacylase"/>
    <property type="match status" value="1"/>
</dbReference>
<reference evidence="9" key="2">
    <citation type="journal article" date="2021" name="PeerJ">
        <title>Extensive microbial diversity within the chicken gut microbiome revealed by metagenomics and culture.</title>
        <authorList>
            <person name="Gilroy R."/>
            <person name="Ravi A."/>
            <person name="Getino M."/>
            <person name="Pursley I."/>
            <person name="Horton D.L."/>
            <person name="Alikhan N.F."/>
            <person name="Baker D."/>
            <person name="Gharbi K."/>
            <person name="Hall N."/>
            <person name="Watson M."/>
            <person name="Adriaenssens E.M."/>
            <person name="Foster-Nyarko E."/>
            <person name="Jarju S."/>
            <person name="Secka A."/>
            <person name="Antonio M."/>
            <person name="Oren A."/>
            <person name="Chaudhuri R.R."/>
            <person name="La Ragione R."/>
            <person name="Hildebrand F."/>
            <person name="Pallen M.J."/>
        </authorList>
    </citation>
    <scope>NUCLEOTIDE SEQUENCE</scope>
    <source>
        <strain evidence="9">B1-16210</strain>
    </source>
</reference>
<evidence type="ECO:0000256" key="7">
    <source>
        <dbReference type="PIRSR" id="PIRSR000446-1"/>
    </source>
</evidence>
<evidence type="ECO:0000256" key="1">
    <source>
        <dbReference type="ARBA" id="ARBA00013258"/>
    </source>
</evidence>
<evidence type="ECO:0000256" key="6">
    <source>
        <dbReference type="PIRNR" id="PIRNR000446"/>
    </source>
</evidence>
<dbReference type="InterPro" id="IPR016035">
    <property type="entry name" value="Acyl_Trfase/lysoPLipase"/>
</dbReference>
<dbReference type="SMART" id="SM00827">
    <property type="entry name" value="PKS_AT"/>
    <property type="match status" value="1"/>
</dbReference>
<feature type="active site" evidence="7">
    <location>
        <position position="97"/>
    </location>
</feature>
<evidence type="ECO:0000256" key="3">
    <source>
        <dbReference type="ARBA" id="ARBA00022679"/>
    </source>
</evidence>
<dbReference type="SUPFAM" id="SSF52151">
    <property type="entry name" value="FabD/lysophospholipase-like"/>
    <property type="match status" value="1"/>
</dbReference>
<evidence type="ECO:0000259" key="8">
    <source>
        <dbReference type="SMART" id="SM00827"/>
    </source>
</evidence>
<dbReference type="Pfam" id="PF00698">
    <property type="entry name" value="Acyl_transf_1"/>
    <property type="match status" value="1"/>
</dbReference>
<keyword evidence="4 6" id="KW-0012">Acyltransferase</keyword>
<keyword evidence="3 6" id="KW-0808">Transferase</keyword>
<dbReference type="AlphaFoldDB" id="A0A940IC12"/>
<dbReference type="InterPro" id="IPR050858">
    <property type="entry name" value="Mal-CoA-ACP_Trans/PKS_FabD"/>
</dbReference>
<dbReference type="PIRSF" id="PIRSF000446">
    <property type="entry name" value="Mct"/>
    <property type="match status" value="1"/>
</dbReference>
<protein>
    <recommendedName>
        <fullName evidence="2 6">Malonyl CoA-acyl carrier protein transacylase</fullName>
        <ecNumber evidence="1 6">2.3.1.39</ecNumber>
    </recommendedName>
</protein>
<dbReference type="GO" id="GO:0005829">
    <property type="term" value="C:cytosol"/>
    <property type="evidence" value="ECO:0007669"/>
    <property type="project" value="TreeGrafter"/>
</dbReference>
<sequence length="320" mass="34735">MKEKIAFVFPGQGAQYIGMAHDLFNEYAVVRHTFEQVADVSHKDVAGACFNGPADVLNKPELTSLGTFAHSVSIAKILEQEFGQPLYNIGYAIVGHSMGQYSALHCAGSLTLVDAVRLLSARSTYMSMADKMGGGMACIVGLDKDAVEACLMAANGRGYAAISNHNARDQFIISGQNAALDAVIARAQSHGARLAKRLNVAVPAHCALMENAEFLLRKRLETIDVQPPKTNWFSNQTANVMSNPQDVKDSLSDQMTHGVRWLEIMEKFPVYNITSVYELGPGKTLTGLVRRANVGCNVHHTDTLKNVRAVIEKLTASVSR</sequence>
<dbReference type="InterPro" id="IPR014043">
    <property type="entry name" value="Acyl_transferase_dom"/>
</dbReference>
<dbReference type="Gene3D" id="3.40.366.10">
    <property type="entry name" value="Malonyl-Coenzyme A Acyl Carrier Protein, domain 2"/>
    <property type="match status" value="1"/>
</dbReference>
<dbReference type="GO" id="GO:0006633">
    <property type="term" value="P:fatty acid biosynthetic process"/>
    <property type="evidence" value="ECO:0007669"/>
    <property type="project" value="TreeGrafter"/>
</dbReference>
<evidence type="ECO:0000256" key="2">
    <source>
        <dbReference type="ARBA" id="ARBA00018953"/>
    </source>
</evidence>
<evidence type="ECO:0000313" key="10">
    <source>
        <dbReference type="Proteomes" id="UP000721442"/>
    </source>
</evidence>
<organism evidence="9 10">
    <name type="scientific">Candidatus Enterousia excrementavium</name>
    <dbReference type="NCBI Taxonomy" id="2840789"/>
    <lineage>
        <taxon>Bacteria</taxon>
        <taxon>Pseudomonadati</taxon>
        <taxon>Pseudomonadota</taxon>
        <taxon>Alphaproteobacteria</taxon>
        <taxon>Candidatus Enterousia</taxon>
    </lineage>
</organism>
<proteinExistence type="inferred from homology"/>
<evidence type="ECO:0000256" key="5">
    <source>
        <dbReference type="ARBA" id="ARBA00048462"/>
    </source>
</evidence>
<dbReference type="InterPro" id="IPR024925">
    <property type="entry name" value="Malonyl_CoA-ACP_transAc"/>
</dbReference>
<comment type="catalytic activity">
    <reaction evidence="5 6">
        <text>holo-[ACP] + malonyl-CoA = malonyl-[ACP] + CoA</text>
        <dbReference type="Rhea" id="RHEA:41792"/>
        <dbReference type="Rhea" id="RHEA-COMP:9623"/>
        <dbReference type="Rhea" id="RHEA-COMP:9685"/>
        <dbReference type="ChEBI" id="CHEBI:57287"/>
        <dbReference type="ChEBI" id="CHEBI:57384"/>
        <dbReference type="ChEBI" id="CHEBI:64479"/>
        <dbReference type="ChEBI" id="CHEBI:78449"/>
        <dbReference type="EC" id="2.3.1.39"/>
    </reaction>
</comment>
<dbReference type="InterPro" id="IPR001227">
    <property type="entry name" value="Ac_transferase_dom_sf"/>
</dbReference>
<gene>
    <name evidence="9" type="ORF">IAC77_01875</name>
</gene>